<dbReference type="PANTHER" id="PTHR10772">
    <property type="entry name" value="10 KDA HEAT SHOCK PROTEIN"/>
    <property type="match status" value="1"/>
</dbReference>
<dbReference type="InterPro" id="IPR018369">
    <property type="entry name" value="Chaprnonin_Cpn10_CS"/>
</dbReference>
<dbReference type="FunCoup" id="S0EXK0">
    <property type="interactions" value="376"/>
</dbReference>
<dbReference type="SUPFAM" id="SSF50129">
    <property type="entry name" value="GroES-like"/>
    <property type="match status" value="1"/>
</dbReference>
<gene>
    <name evidence="3" type="primary">groES</name>
    <name evidence="3" type="synonym">groS</name>
    <name evidence="5" type="ORF">CCALI_02846</name>
</gene>
<keyword evidence="3" id="KW-0963">Cytoplasm</keyword>
<evidence type="ECO:0000256" key="4">
    <source>
        <dbReference type="RuleBase" id="RU000535"/>
    </source>
</evidence>
<dbReference type="HOGENOM" id="CLU_132825_2_0_0"/>
<dbReference type="HAMAP" id="MF_00580">
    <property type="entry name" value="CH10"/>
    <property type="match status" value="1"/>
</dbReference>
<dbReference type="GO" id="GO:0046872">
    <property type="term" value="F:metal ion binding"/>
    <property type="evidence" value="ECO:0007669"/>
    <property type="project" value="TreeGrafter"/>
</dbReference>
<dbReference type="GO" id="GO:0051082">
    <property type="term" value="F:unfolded protein binding"/>
    <property type="evidence" value="ECO:0007669"/>
    <property type="project" value="TreeGrafter"/>
</dbReference>
<evidence type="ECO:0000313" key="6">
    <source>
        <dbReference type="Proteomes" id="UP000014227"/>
    </source>
</evidence>
<dbReference type="AlphaFoldDB" id="S0EXK0"/>
<keyword evidence="2 3" id="KW-0143">Chaperone</keyword>
<dbReference type="PRINTS" id="PR00297">
    <property type="entry name" value="CHAPERONIN10"/>
</dbReference>
<dbReference type="InParanoid" id="S0EXK0"/>
<comment type="subcellular location">
    <subcellularLocation>
        <location evidence="3">Cytoplasm</location>
    </subcellularLocation>
</comment>
<dbReference type="NCBIfam" id="NF001533">
    <property type="entry name" value="PRK00364.2-4"/>
    <property type="match status" value="1"/>
</dbReference>
<evidence type="ECO:0000256" key="1">
    <source>
        <dbReference type="ARBA" id="ARBA00006975"/>
    </source>
</evidence>
<dbReference type="STRING" id="454171.CP488_01242"/>
<name>S0EXK0_CHTCT</name>
<comment type="function">
    <text evidence="3 4">Together with the chaperonin GroEL, plays an essential role in assisting protein folding. The GroEL-GroES system forms a nano-cage that allows encapsulation of the non-native substrate proteins and provides a physical environment optimized to promote and accelerate protein folding. GroES binds to the apical surface of the GroEL ring, thereby capping the opening of the GroEL channel.</text>
</comment>
<organism evidence="5 6">
    <name type="scientific">Chthonomonas calidirosea (strain DSM 23976 / ICMP 18418 / T49)</name>
    <dbReference type="NCBI Taxonomy" id="1303518"/>
    <lineage>
        <taxon>Bacteria</taxon>
        <taxon>Bacillati</taxon>
        <taxon>Armatimonadota</taxon>
        <taxon>Chthonomonadia</taxon>
        <taxon>Chthonomonadales</taxon>
        <taxon>Chthonomonadaceae</taxon>
        <taxon>Chthonomonas</taxon>
    </lineage>
</organism>
<dbReference type="PATRIC" id="fig|1303518.3.peg.2951"/>
<dbReference type="Proteomes" id="UP000014227">
    <property type="component" value="Chromosome I"/>
</dbReference>
<dbReference type="InterPro" id="IPR011032">
    <property type="entry name" value="GroES-like_sf"/>
</dbReference>
<proteinExistence type="inferred from homology"/>
<dbReference type="NCBIfam" id="NF001531">
    <property type="entry name" value="PRK00364.2-2"/>
    <property type="match status" value="1"/>
</dbReference>
<dbReference type="Gene3D" id="2.30.33.40">
    <property type="entry name" value="GroES chaperonin"/>
    <property type="match status" value="1"/>
</dbReference>
<dbReference type="RefSeq" id="WP_016484135.1">
    <property type="nucleotide sequence ID" value="NC_021487.1"/>
</dbReference>
<reference evidence="6" key="1">
    <citation type="submission" date="2013-03" db="EMBL/GenBank/DDBJ databases">
        <title>Genome sequence of Chthonomonas calidirosea, the first sequenced genome from the Armatimonadetes phylum (formally candidate division OP10).</title>
        <authorList>
            <person name="Lee K.C.Y."/>
            <person name="Morgan X.C."/>
            <person name="Dunfield P.F."/>
            <person name="Tamas I."/>
            <person name="Houghton K.M."/>
            <person name="Vyssotski M."/>
            <person name="Ryan J.L.J."/>
            <person name="Lagutin K."/>
            <person name="McDonald I.R."/>
            <person name="Stott M.B."/>
        </authorList>
    </citation>
    <scope>NUCLEOTIDE SEQUENCE [LARGE SCALE GENOMIC DNA]</scope>
    <source>
        <strain evidence="6">DSM 23976 / ICMP 18418 / T49</strain>
    </source>
</reference>
<comment type="similarity">
    <text evidence="1 3 4">Belongs to the GroES chaperonin family.</text>
</comment>
<dbReference type="PROSITE" id="PS00681">
    <property type="entry name" value="CHAPERONINS_CPN10"/>
    <property type="match status" value="1"/>
</dbReference>
<accession>S0EXK0</accession>
<comment type="subunit">
    <text evidence="3">Heptamer of 7 subunits arranged in a ring. Interacts with the chaperonin GroEL.</text>
</comment>
<dbReference type="GO" id="GO:0044183">
    <property type="term" value="F:protein folding chaperone"/>
    <property type="evidence" value="ECO:0007669"/>
    <property type="project" value="InterPro"/>
</dbReference>
<keyword evidence="6" id="KW-1185">Reference proteome</keyword>
<sequence length="96" mass="10497">MPTLKPINDRIIARPVTPEEKTAGGIILPDTAKEKPQEAEVVAVGPGKTLDNGKVVKMEVKPGDRIIYAKYAGTEVKIGEDEYVILRQDDVLAVRE</sequence>
<dbReference type="OrthoDB" id="9806791at2"/>
<dbReference type="Pfam" id="PF00166">
    <property type="entry name" value="Cpn10"/>
    <property type="match status" value="1"/>
</dbReference>
<evidence type="ECO:0000256" key="3">
    <source>
        <dbReference type="HAMAP-Rule" id="MF_00580"/>
    </source>
</evidence>
<evidence type="ECO:0000313" key="5">
    <source>
        <dbReference type="EMBL" id="CCW36631.1"/>
    </source>
</evidence>
<dbReference type="GO" id="GO:0005524">
    <property type="term" value="F:ATP binding"/>
    <property type="evidence" value="ECO:0007669"/>
    <property type="project" value="InterPro"/>
</dbReference>
<dbReference type="CDD" id="cd00320">
    <property type="entry name" value="cpn10"/>
    <property type="match status" value="1"/>
</dbReference>
<dbReference type="GO" id="GO:0005737">
    <property type="term" value="C:cytoplasm"/>
    <property type="evidence" value="ECO:0007669"/>
    <property type="project" value="UniProtKB-SubCell"/>
</dbReference>
<dbReference type="KEGG" id="ccz:CCALI_02846"/>
<dbReference type="FunFam" id="2.30.33.40:FF:000001">
    <property type="entry name" value="10 kDa chaperonin"/>
    <property type="match status" value="1"/>
</dbReference>
<protein>
    <recommendedName>
        <fullName evidence="3">Co-chaperonin GroES</fullName>
    </recommendedName>
    <alternativeName>
        <fullName evidence="3">10 kDa chaperonin</fullName>
    </alternativeName>
    <alternativeName>
        <fullName evidence="3">Chaperonin-10</fullName>
        <shortName evidence="3">Cpn10</shortName>
    </alternativeName>
</protein>
<dbReference type="eggNOG" id="COG0234">
    <property type="taxonomic scope" value="Bacteria"/>
</dbReference>
<dbReference type="EMBL" id="HF951689">
    <property type="protein sequence ID" value="CCW36631.1"/>
    <property type="molecule type" value="Genomic_DNA"/>
</dbReference>
<dbReference type="InterPro" id="IPR020818">
    <property type="entry name" value="Chaperonin_GroES"/>
</dbReference>
<dbReference type="SMART" id="SM00883">
    <property type="entry name" value="Cpn10"/>
    <property type="match status" value="1"/>
</dbReference>
<dbReference type="InterPro" id="IPR037124">
    <property type="entry name" value="Chaperonin_GroES_sf"/>
</dbReference>
<dbReference type="GO" id="GO:0051087">
    <property type="term" value="F:protein-folding chaperone binding"/>
    <property type="evidence" value="ECO:0007669"/>
    <property type="project" value="TreeGrafter"/>
</dbReference>
<dbReference type="PANTHER" id="PTHR10772:SF58">
    <property type="entry name" value="CO-CHAPERONIN GROES"/>
    <property type="match status" value="1"/>
</dbReference>
<evidence type="ECO:0000256" key="2">
    <source>
        <dbReference type="ARBA" id="ARBA00023186"/>
    </source>
</evidence>
<dbReference type="NCBIfam" id="NF001534">
    <property type="entry name" value="PRK00364.2-5"/>
    <property type="match status" value="1"/>
</dbReference>